<protein>
    <submittedName>
        <fullName evidence="2">Uncharacterized protein</fullName>
    </submittedName>
</protein>
<gene>
    <name evidence="2" type="ORF">ERS007688_04625</name>
</gene>
<feature type="region of interest" description="Disordered" evidence="1">
    <location>
        <begin position="1"/>
        <end position="23"/>
    </location>
</feature>
<feature type="compositionally biased region" description="Low complexity" evidence="1">
    <location>
        <begin position="51"/>
        <end position="79"/>
    </location>
</feature>
<proteinExistence type="predicted"/>
<organism evidence="2 3">
    <name type="scientific">Mycobacterium tuberculosis</name>
    <dbReference type="NCBI Taxonomy" id="1773"/>
    <lineage>
        <taxon>Bacteria</taxon>
        <taxon>Bacillati</taxon>
        <taxon>Actinomycetota</taxon>
        <taxon>Actinomycetes</taxon>
        <taxon>Mycobacteriales</taxon>
        <taxon>Mycobacteriaceae</taxon>
        <taxon>Mycobacterium</taxon>
        <taxon>Mycobacterium tuberculosis complex</taxon>
    </lineage>
</organism>
<reference evidence="2 3" key="1">
    <citation type="submission" date="2015-03" db="EMBL/GenBank/DDBJ databases">
        <authorList>
            <consortium name="Pathogen Informatics"/>
        </authorList>
    </citation>
    <scope>NUCLEOTIDE SEQUENCE [LARGE SCALE GENOMIC DNA]</scope>
    <source>
        <strain evidence="2 3">H09601792</strain>
    </source>
</reference>
<sequence>MASDNPVSAASVTRTSPRPARTCRTRLAALGSLSAPTYDRGLRAKISAAVRPRPGASSSTSASVTSARASSVRVSSTPPGRSTRLPSRASSQCPCMWSSSRSDKGRGCPALPRLLAIDPTSAGFYKSVCVNLLHCSGAADEPYGGECHHQVTARAGGAPSCGAAGIVCVAGSDEHRRDRRQVGRASQHRPLPPR</sequence>
<accession>A0A654TVF9</accession>
<feature type="compositionally biased region" description="Polar residues" evidence="1">
    <location>
        <begin position="1"/>
        <end position="16"/>
    </location>
</feature>
<evidence type="ECO:0000313" key="2">
    <source>
        <dbReference type="EMBL" id="CFE87122.1"/>
    </source>
</evidence>
<dbReference type="EMBL" id="CFOH01001533">
    <property type="protein sequence ID" value="CFE87122.1"/>
    <property type="molecule type" value="Genomic_DNA"/>
</dbReference>
<feature type="region of interest" description="Disordered" evidence="1">
    <location>
        <begin position="46"/>
        <end position="89"/>
    </location>
</feature>
<name>A0A654TVF9_MYCTX</name>
<dbReference type="Proteomes" id="UP000046947">
    <property type="component" value="Unassembled WGS sequence"/>
</dbReference>
<evidence type="ECO:0000313" key="3">
    <source>
        <dbReference type="Proteomes" id="UP000046947"/>
    </source>
</evidence>
<evidence type="ECO:0000256" key="1">
    <source>
        <dbReference type="SAM" id="MobiDB-lite"/>
    </source>
</evidence>
<dbReference type="AlphaFoldDB" id="A0A654TVF9"/>
<feature type="region of interest" description="Disordered" evidence="1">
    <location>
        <begin position="175"/>
        <end position="194"/>
    </location>
</feature>